<dbReference type="InterPro" id="IPR006640">
    <property type="entry name" value="SprT-like_domain"/>
</dbReference>
<feature type="compositionally biased region" description="Low complexity" evidence="1">
    <location>
        <begin position="153"/>
        <end position="168"/>
    </location>
</feature>
<feature type="domain" description="SprT-like" evidence="2">
    <location>
        <begin position="2"/>
        <end position="140"/>
    </location>
</feature>
<gene>
    <name evidence="3" type="ORF">SAMN06295885_0481</name>
</gene>
<sequence>MAELDRVAEWADELIGAHLDDSWSFAFDHARTRGGACHWGTRRITVSRHLASRWSDEEVRQTLLHEIAHALAGPSAAHGPQWRRIAARLGYTGTRTHSNPTADELAPWVGSCPSGHLFYRHRRPSRPLACGRCARRFDSANEIQWRRRDVAAPDRAAGGAAGTGRTPR</sequence>
<feature type="region of interest" description="Disordered" evidence="1">
    <location>
        <begin position="148"/>
        <end position="168"/>
    </location>
</feature>
<dbReference type="Proteomes" id="UP000193711">
    <property type="component" value="Unassembled WGS sequence"/>
</dbReference>
<dbReference type="SMART" id="SM00731">
    <property type="entry name" value="SprT"/>
    <property type="match status" value="1"/>
</dbReference>
<proteinExistence type="predicted"/>
<keyword evidence="4" id="KW-1185">Reference proteome</keyword>
<evidence type="ECO:0000256" key="1">
    <source>
        <dbReference type="SAM" id="MobiDB-lite"/>
    </source>
</evidence>
<dbReference type="OrthoDB" id="9793623at2"/>
<dbReference type="RefSeq" id="WP_085475001.1">
    <property type="nucleotide sequence ID" value="NZ_FXBM01000001.1"/>
</dbReference>
<evidence type="ECO:0000313" key="4">
    <source>
        <dbReference type="Proteomes" id="UP000193711"/>
    </source>
</evidence>
<dbReference type="GO" id="GO:0006950">
    <property type="term" value="P:response to stress"/>
    <property type="evidence" value="ECO:0007669"/>
    <property type="project" value="UniProtKB-ARBA"/>
</dbReference>
<evidence type="ECO:0000313" key="3">
    <source>
        <dbReference type="EMBL" id="SMH30746.1"/>
    </source>
</evidence>
<reference evidence="4" key="1">
    <citation type="submission" date="2017-04" db="EMBL/GenBank/DDBJ databases">
        <authorList>
            <person name="Varghese N."/>
            <person name="Submissions S."/>
        </authorList>
    </citation>
    <scope>NUCLEOTIDE SEQUENCE [LARGE SCALE GENOMIC DNA]</scope>
    <source>
        <strain evidence="4">VKM Ac-2121</strain>
    </source>
</reference>
<name>A0A1X7N0F4_9MICO</name>
<dbReference type="STRING" id="1891671.SAMN06295885_0481"/>
<organism evidence="3 4">
    <name type="scientific">Rathayibacter oskolensis</name>
    <dbReference type="NCBI Taxonomy" id="1891671"/>
    <lineage>
        <taxon>Bacteria</taxon>
        <taxon>Bacillati</taxon>
        <taxon>Actinomycetota</taxon>
        <taxon>Actinomycetes</taxon>
        <taxon>Micrococcales</taxon>
        <taxon>Microbacteriaceae</taxon>
        <taxon>Rathayibacter</taxon>
    </lineage>
</organism>
<dbReference type="Pfam" id="PF10263">
    <property type="entry name" value="SprT-like"/>
    <property type="match status" value="1"/>
</dbReference>
<dbReference type="AlphaFoldDB" id="A0A1X7N0F4"/>
<evidence type="ECO:0000259" key="2">
    <source>
        <dbReference type="SMART" id="SM00731"/>
    </source>
</evidence>
<dbReference type="EMBL" id="FXBM01000001">
    <property type="protein sequence ID" value="SMH30746.1"/>
    <property type="molecule type" value="Genomic_DNA"/>
</dbReference>
<accession>A0A1X7N0F4</accession>
<protein>
    <submittedName>
        <fullName evidence="3">SprT-like family protein</fullName>
    </submittedName>
</protein>